<evidence type="ECO:0000313" key="2">
    <source>
        <dbReference type="Proteomes" id="UP001165289"/>
    </source>
</evidence>
<dbReference type="SUPFAM" id="SSF53098">
    <property type="entry name" value="Ribonuclease H-like"/>
    <property type="match status" value="1"/>
</dbReference>
<dbReference type="PANTHER" id="PTHR45913:SF19">
    <property type="entry name" value="LOW QUALITY PROTEIN: ZINC FINGER BED DOMAIN-CONTAINING PROTEIN 5-LIKE"/>
    <property type="match status" value="1"/>
</dbReference>
<dbReference type="Proteomes" id="UP001165289">
    <property type="component" value="Unassembled WGS sequence"/>
</dbReference>
<comment type="caution">
    <text evidence="1">The sequence shown here is derived from an EMBL/GenBank/DDBJ whole genome shotgun (WGS) entry which is preliminary data.</text>
</comment>
<name>A0AAV7KLY4_9METZ</name>
<dbReference type="PANTHER" id="PTHR45913">
    <property type="entry name" value="EPM2A-INTERACTING PROTEIN 1"/>
    <property type="match status" value="1"/>
</dbReference>
<reference evidence="1 2" key="1">
    <citation type="journal article" date="2023" name="BMC Biol.">
        <title>The compact genome of the sponge Oopsacas minuta (Hexactinellida) is lacking key metazoan core genes.</title>
        <authorList>
            <person name="Santini S."/>
            <person name="Schenkelaars Q."/>
            <person name="Jourda C."/>
            <person name="Duchesne M."/>
            <person name="Belahbib H."/>
            <person name="Rocher C."/>
            <person name="Selva M."/>
            <person name="Riesgo A."/>
            <person name="Vervoort M."/>
            <person name="Leys S.P."/>
            <person name="Kodjabachian L."/>
            <person name="Le Bivic A."/>
            <person name="Borchiellini C."/>
            <person name="Claverie J.M."/>
            <person name="Renard E."/>
        </authorList>
    </citation>
    <scope>NUCLEOTIDE SEQUENCE [LARGE SCALE GENOMIC DNA]</scope>
    <source>
        <strain evidence="1">SPO-2</strain>
    </source>
</reference>
<sequence length="111" mass="12942">MVDCKPIEGRTTAENLFKLVNESVERFGLDRKLNRSVSYDGAKNMSSEQEGVLGYLKRFWNQYIIFEHCRAHRLALVCKTVANEVQLVKEVIELLTPFIKYLENLIGKWTF</sequence>
<gene>
    <name evidence="1" type="ORF">LOD99_9744</name>
</gene>
<dbReference type="InterPro" id="IPR012337">
    <property type="entry name" value="RNaseH-like_sf"/>
</dbReference>
<protein>
    <recommendedName>
        <fullName evidence="3">DUF4371 domain-containing protein</fullName>
    </recommendedName>
</protein>
<evidence type="ECO:0008006" key="3">
    <source>
        <dbReference type="Google" id="ProtNLM"/>
    </source>
</evidence>
<accession>A0AAV7KLY4</accession>
<dbReference type="EMBL" id="JAKMXF010000004">
    <property type="protein sequence ID" value="KAI6661861.1"/>
    <property type="molecule type" value="Genomic_DNA"/>
</dbReference>
<proteinExistence type="predicted"/>
<organism evidence="1 2">
    <name type="scientific">Oopsacas minuta</name>
    <dbReference type="NCBI Taxonomy" id="111878"/>
    <lineage>
        <taxon>Eukaryota</taxon>
        <taxon>Metazoa</taxon>
        <taxon>Porifera</taxon>
        <taxon>Hexactinellida</taxon>
        <taxon>Hexasterophora</taxon>
        <taxon>Lyssacinosida</taxon>
        <taxon>Leucopsacidae</taxon>
        <taxon>Oopsacas</taxon>
    </lineage>
</organism>
<evidence type="ECO:0000313" key="1">
    <source>
        <dbReference type="EMBL" id="KAI6661861.1"/>
    </source>
</evidence>
<keyword evidence="2" id="KW-1185">Reference proteome</keyword>
<dbReference type="AlphaFoldDB" id="A0AAV7KLY4"/>